<evidence type="ECO:0000313" key="1">
    <source>
        <dbReference type="EMBL" id="KEY74903.1"/>
    </source>
</evidence>
<keyword evidence="2" id="KW-1185">Reference proteome</keyword>
<dbReference type="InterPro" id="IPR036770">
    <property type="entry name" value="Ankyrin_rpt-contain_sf"/>
</dbReference>
<dbReference type="HOGENOM" id="CLU_2074661_0_0_1"/>
<name>A0A084BBH4_STACB</name>
<dbReference type="Gene3D" id="1.25.40.20">
    <property type="entry name" value="Ankyrin repeat-containing domain"/>
    <property type="match status" value="1"/>
</dbReference>
<accession>A0A084BBH4</accession>
<dbReference type="Pfam" id="PF13637">
    <property type="entry name" value="Ank_4"/>
    <property type="match status" value="1"/>
</dbReference>
<organism evidence="1 2">
    <name type="scientific">Stachybotrys chartarum (strain CBS 109288 / IBT 7711)</name>
    <name type="common">Toxic black mold</name>
    <name type="synonym">Stilbospora chartarum</name>
    <dbReference type="NCBI Taxonomy" id="1280523"/>
    <lineage>
        <taxon>Eukaryota</taxon>
        <taxon>Fungi</taxon>
        <taxon>Dikarya</taxon>
        <taxon>Ascomycota</taxon>
        <taxon>Pezizomycotina</taxon>
        <taxon>Sordariomycetes</taxon>
        <taxon>Hypocreomycetidae</taxon>
        <taxon>Hypocreales</taxon>
        <taxon>Stachybotryaceae</taxon>
        <taxon>Stachybotrys</taxon>
    </lineage>
</organism>
<dbReference type="AlphaFoldDB" id="A0A084BBH4"/>
<dbReference type="EMBL" id="KL647405">
    <property type="protein sequence ID" value="KEY74903.1"/>
    <property type="molecule type" value="Genomic_DNA"/>
</dbReference>
<reference evidence="1 2" key="1">
    <citation type="journal article" date="2014" name="BMC Genomics">
        <title>Comparative genome sequencing reveals chemotype-specific gene clusters in the toxigenic black mold Stachybotrys.</title>
        <authorList>
            <person name="Semeiks J."/>
            <person name="Borek D."/>
            <person name="Otwinowski Z."/>
            <person name="Grishin N.V."/>
        </authorList>
    </citation>
    <scope>NUCLEOTIDE SEQUENCE [LARGE SCALE GENOMIC DNA]</scope>
    <source>
        <strain evidence="2">CBS 109288 / IBT 7711</strain>
    </source>
</reference>
<dbReference type="SUPFAM" id="SSF48403">
    <property type="entry name" value="Ankyrin repeat"/>
    <property type="match status" value="1"/>
</dbReference>
<dbReference type="Proteomes" id="UP000028045">
    <property type="component" value="Unassembled WGS sequence"/>
</dbReference>
<evidence type="ECO:0000313" key="2">
    <source>
        <dbReference type="Proteomes" id="UP000028045"/>
    </source>
</evidence>
<sequence length="118" mass="13295">MAKCRFLVYADEFHDESKHIFQQIIEAHDKYSHTTIVHEVIHGNQSMGLSATLGFDPSSINAIDDCGCTPLRWAVWVNDVDAVRLLLPWKADHGINDLEERPTLAIAASRASMECPKY</sequence>
<proteinExistence type="predicted"/>
<protein>
    <submittedName>
        <fullName evidence="1">Uncharacterized protein</fullName>
    </submittedName>
</protein>
<dbReference type="InterPro" id="IPR002110">
    <property type="entry name" value="Ankyrin_rpt"/>
</dbReference>
<gene>
    <name evidence="1" type="ORF">S7711_01262</name>
</gene>